<dbReference type="Proteomes" id="UP001055879">
    <property type="component" value="Linkage Group LG02"/>
</dbReference>
<gene>
    <name evidence="1" type="ORF">L6452_05433</name>
</gene>
<sequence length="376" mass="41988">MRGLTAGQVCIPTTERGCVKLVNVTRRALIPEVLAKLTWPTFKKKILEKYCNDRALDKIEDDFQNLKKGNLTIADYAKQFMDKLGLVEHLAVDEGSKIKAFLKGLPAEMKTGVRNAQRTTLQGVIEVAQLVEDDLLQEREEKKQQGEKRKWEGPTGPARSSKPFNGRRNIDSRREARWCPKFKSKHFGPCNPKPFSGALECFKCWRKDHMSRDCPSRGVCYECREPGHIKRDCPKLAKGNQGVSSGAMPKREVQPKAPGRAFQMTADEARETADVVSGTFLVNSLPTRVLFDSSANRSFVSTSFCKNFTTPCSLLIDALVVEVDNGEHMVVRECYVGCTLELDGKSCAIDLLPANIGGFDVVVGMDWLAKHDTNIF</sequence>
<evidence type="ECO:0000313" key="2">
    <source>
        <dbReference type="Proteomes" id="UP001055879"/>
    </source>
</evidence>
<protein>
    <submittedName>
        <fullName evidence="1">Uncharacterized protein</fullName>
    </submittedName>
</protein>
<evidence type="ECO:0000313" key="1">
    <source>
        <dbReference type="EMBL" id="KAI3757889.1"/>
    </source>
</evidence>
<accession>A0ACB9EG44</accession>
<comment type="caution">
    <text evidence="1">The sequence shown here is derived from an EMBL/GenBank/DDBJ whole genome shotgun (WGS) entry which is preliminary data.</text>
</comment>
<organism evidence="1 2">
    <name type="scientific">Arctium lappa</name>
    <name type="common">Greater burdock</name>
    <name type="synonym">Lappa major</name>
    <dbReference type="NCBI Taxonomy" id="4217"/>
    <lineage>
        <taxon>Eukaryota</taxon>
        <taxon>Viridiplantae</taxon>
        <taxon>Streptophyta</taxon>
        <taxon>Embryophyta</taxon>
        <taxon>Tracheophyta</taxon>
        <taxon>Spermatophyta</taxon>
        <taxon>Magnoliopsida</taxon>
        <taxon>eudicotyledons</taxon>
        <taxon>Gunneridae</taxon>
        <taxon>Pentapetalae</taxon>
        <taxon>asterids</taxon>
        <taxon>campanulids</taxon>
        <taxon>Asterales</taxon>
        <taxon>Asteraceae</taxon>
        <taxon>Carduoideae</taxon>
        <taxon>Cardueae</taxon>
        <taxon>Arctiinae</taxon>
        <taxon>Arctium</taxon>
    </lineage>
</organism>
<dbReference type="EMBL" id="CM042048">
    <property type="protein sequence ID" value="KAI3757889.1"/>
    <property type="molecule type" value="Genomic_DNA"/>
</dbReference>
<name>A0ACB9EG44_ARCLA</name>
<keyword evidence="2" id="KW-1185">Reference proteome</keyword>
<reference evidence="1 2" key="2">
    <citation type="journal article" date="2022" name="Mol. Ecol. Resour.">
        <title>The genomes of chicory, endive, great burdock and yacon provide insights into Asteraceae paleo-polyploidization history and plant inulin production.</title>
        <authorList>
            <person name="Fan W."/>
            <person name="Wang S."/>
            <person name="Wang H."/>
            <person name="Wang A."/>
            <person name="Jiang F."/>
            <person name="Liu H."/>
            <person name="Zhao H."/>
            <person name="Xu D."/>
            <person name="Zhang Y."/>
        </authorList>
    </citation>
    <scope>NUCLEOTIDE SEQUENCE [LARGE SCALE GENOMIC DNA]</scope>
    <source>
        <strain evidence="2">cv. Niubang</strain>
    </source>
</reference>
<proteinExistence type="predicted"/>
<reference evidence="2" key="1">
    <citation type="journal article" date="2022" name="Mol. Ecol. Resour.">
        <title>The genomes of chicory, endive, great burdock and yacon provide insights into Asteraceae palaeo-polyploidization history and plant inulin production.</title>
        <authorList>
            <person name="Fan W."/>
            <person name="Wang S."/>
            <person name="Wang H."/>
            <person name="Wang A."/>
            <person name="Jiang F."/>
            <person name="Liu H."/>
            <person name="Zhao H."/>
            <person name="Xu D."/>
            <person name="Zhang Y."/>
        </authorList>
    </citation>
    <scope>NUCLEOTIDE SEQUENCE [LARGE SCALE GENOMIC DNA]</scope>
    <source>
        <strain evidence="2">cv. Niubang</strain>
    </source>
</reference>